<evidence type="ECO:0000313" key="3">
    <source>
        <dbReference type="Proteomes" id="UP000324800"/>
    </source>
</evidence>
<feature type="region of interest" description="Disordered" evidence="1">
    <location>
        <begin position="60"/>
        <end position="85"/>
    </location>
</feature>
<accession>A0A5J4X6H0</accession>
<feature type="compositionally biased region" description="Polar residues" evidence="1">
    <location>
        <begin position="60"/>
        <end position="69"/>
    </location>
</feature>
<sequence>MHQELALQQHFRGYYLLNIDIISLSNSADGDFAFSAESGTIWMYDTNWYNGGQVVPDQVSSANDNTPIANSGAGVAGTSTDYARGDYQHPLQVNEQIPSRDTGTGAAGTSTAYSRADHQYILNTDPTVANMPQKDSGTKDN</sequence>
<dbReference type="AlphaFoldDB" id="A0A5J4X6H0"/>
<evidence type="ECO:0000256" key="1">
    <source>
        <dbReference type="SAM" id="MobiDB-lite"/>
    </source>
</evidence>
<gene>
    <name evidence="2" type="ORF">EZS28_001602</name>
</gene>
<feature type="region of interest" description="Disordered" evidence="1">
    <location>
        <begin position="91"/>
        <end position="110"/>
    </location>
</feature>
<dbReference type="EMBL" id="SNRW01000170">
    <property type="protein sequence ID" value="KAA6402877.1"/>
    <property type="molecule type" value="Genomic_DNA"/>
</dbReference>
<evidence type="ECO:0000313" key="2">
    <source>
        <dbReference type="EMBL" id="KAA6402877.1"/>
    </source>
</evidence>
<protein>
    <submittedName>
        <fullName evidence="2">Uncharacterized protein</fullName>
    </submittedName>
</protein>
<feature type="compositionally biased region" description="Polar residues" evidence="1">
    <location>
        <begin position="91"/>
        <end position="101"/>
    </location>
</feature>
<name>A0A5J4X6H0_9EUKA</name>
<reference evidence="2 3" key="1">
    <citation type="submission" date="2019-03" db="EMBL/GenBank/DDBJ databases">
        <title>Single cell metagenomics reveals metabolic interactions within the superorganism composed of flagellate Streblomastix strix and complex community of Bacteroidetes bacteria on its surface.</title>
        <authorList>
            <person name="Treitli S.C."/>
            <person name="Kolisko M."/>
            <person name="Husnik F."/>
            <person name="Keeling P."/>
            <person name="Hampl V."/>
        </authorList>
    </citation>
    <scope>NUCLEOTIDE SEQUENCE [LARGE SCALE GENOMIC DNA]</scope>
    <source>
        <strain evidence="2">ST1C</strain>
    </source>
</reference>
<proteinExistence type="predicted"/>
<comment type="caution">
    <text evidence="2">The sequence shown here is derived from an EMBL/GenBank/DDBJ whole genome shotgun (WGS) entry which is preliminary data.</text>
</comment>
<organism evidence="2 3">
    <name type="scientific">Streblomastix strix</name>
    <dbReference type="NCBI Taxonomy" id="222440"/>
    <lineage>
        <taxon>Eukaryota</taxon>
        <taxon>Metamonada</taxon>
        <taxon>Preaxostyla</taxon>
        <taxon>Oxymonadida</taxon>
        <taxon>Streblomastigidae</taxon>
        <taxon>Streblomastix</taxon>
    </lineage>
</organism>
<dbReference type="Proteomes" id="UP000324800">
    <property type="component" value="Unassembled WGS sequence"/>
</dbReference>